<dbReference type="PANTHER" id="PTHR11092">
    <property type="entry name" value="SUGAR NUCLEOTIDE EPIMERASE RELATED"/>
    <property type="match status" value="1"/>
</dbReference>
<dbReference type="SUPFAM" id="SSF51735">
    <property type="entry name" value="NAD(P)-binding Rossmann-fold domains"/>
    <property type="match status" value="1"/>
</dbReference>
<dbReference type="InterPro" id="IPR036291">
    <property type="entry name" value="NAD(P)-bd_dom_sf"/>
</dbReference>
<evidence type="ECO:0000313" key="4">
    <source>
        <dbReference type="EMBL" id="PYF84843.1"/>
    </source>
</evidence>
<evidence type="ECO:0000259" key="2">
    <source>
        <dbReference type="Pfam" id="PF01370"/>
    </source>
</evidence>
<organism evidence="4 5">
    <name type="scientific">Marinomonas alcarazii</name>
    <dbReference type="NCBI Taxonomy" id="491949"/>
    <lineage>
        <taxon>Bacteria</taxon>
        <taxon>Pseudomonadati</taxon>
        <taxon>Pseudomonadota</taxon>
        <taxon>Gammaproteobacteria</taxon>
        <taxon>Oceanospirillales</taxon>
        <taxon>Oceanospirillaceae</taxon>
        <taxon>Marinomonas</taxon>
    </lineage>
</organism>
<dbReference type="Pfam" id="PF01370">
    <property type="entry name" value="Epimerase"/>
    <property type="match status" value="1"/>
</dbReference>
<dbReference type="InterPro" id="IPR013549">
    <property type="entry name" value="DUF1731"/>
</dbReference>
<dbReference type="NCBIfam" id="TIGR01777">
    <property type="entry name" value="yfcH"/>
    <property type="match status" value="1"/>
</dbReference>
<keyword evidence="5" id="KW-1185">Reference proteome</keyword>
<comment type="caution">
    <text evidence="4">The sequence shown here is derived from an EMBL/GenBank/DDBJ whole genome shotgun (WGS) entry which is preliminary data.</text>
</comment>
<protein>
    <recommendedName>
        <fullName evidence="6">TIGR01777 family protein</fullName>
    </recommendedName>
</protein>
<gene>
    <name evidence="4" type="ORF">DFP75_101885</name>
</gene>
<evidence type="ECO:0000256" key="1">
    <source>
        <dbReference type="ARBA" id="ARBA00009353"/>
    </source>
</evidence>
<dbReference type="Proteomes" id="UP000247551">
    <property type="component" value="Unassembled WGS sequence"/>
</dbReference>
<comment type="similarity">
    <text evidence="1">Belongs to the NAD(P)-dependent epimerase/dehydratase family. SDR39U1 subfamily.</text>
</comment>
<feature type="domain" description="NAD-dependent epimerase/dehydratase" evidence="2">
    <location>
        <begin position="3"/>
        <end position="207"/>
    </location>
</feature>
<reference evidence="4 5" key="1">
    <citation type="submission" date="2018-06" db="EMBL/GenBank/DDBJ databases">
        <title>Genomic Encyclopedia of Type Strains, Phase III (KMG-III): the genomes of soil and plant-associated and newly described type strains.</title>
        <authorList>
            <person name="Whitman W."/>
        </authorList>
    </citation>
    <scope>NUCLEOTIDE SEQUENCE [LARGE SCALE GENOMIC DNA]</scope>
    <source>
        <strain evidence="4 5">CECT 7730</strain>
    </source>
</reference>
<dbReference type="InterPro" id="IPR010099">
    <property type="entry name" value="SDR39U1"/>
</dbReference>
<sequence length="294" mass="32768">MRILLSGATGFIGRSLLATLSQEDHQIYALVRNKSQTLDSRVEQVYVNDLKNIDVAFDVFINLAGEGIANKPWSKKRKQELFDSRVTLTNSIKNALQYPPKTLISMSAVGFYGKATYATFYEDTTPESGFAHDLCAAWEDAANGFSSQQTRVVIYRLGVVLGKGGALEKMRLPFKLGLGGPIAGGNQWFPWVHIDDVIRAICHAMQDETFDGAYNMVAPQYIEQKNFARSYACSLKRPALLPTPKWLLSMMLGEMSSLLTEGAKIVPQRLEERGFEFKFDNVDDALTNIAQSYS</sequence>
<accession>A0A318V9N7</accession>
<dbReference type="PANTHER" id="PTHR11092:SF0">
    <property type="entry name" value="EPIMERASE FAMILY PROTEIN SDR39U1"/>
    <property type="match status" value="1"/>
</dbReference>
<proteinExistence type="inferred from homology"/>
<evidence type="ECO:0000259" key="3">
    <source>
        <dbReference type="Pfam" id="PF08338"/>
    </source>
</evidence>
<dbReference type="Gene3D" id="3.40.50.720">
    <property type="entry name" value="NAD(P)-binding Rossmann-like Domain"/>
    <property type="match status" value="1"/>
</dbReference>
<dbReference type="AlphaFoldDB" id="A0A318V9N7"/>
<evidence type="ECO:0008006" key="6">
    <source>
        <dbReference type="Google" id="ProtNLM"/>
    </source>
</evidence>
<dbReference type="RefSeq" id="WP_110572586.1">
    <property type="nucleotide sequence ID" value="NZ_QKLW01000001.1"/>
</dbReference>
<feature type="domain" description="DUF1731" evidence="3">
    <location>
        <begin position="243"/>
        <end position="289"/>
    </location>
</feature>
<name>A0A318V9N7_9GAMM</name>
<dbReference type="EMBL" id="QKLW01000001">
    <property type="protein sequence ID" value="PYF84843.1"/>
    <property type="molecule type" value="Genomic_DNA"/>
</dbReference>
<dbReference type="Pfam" id="PF08338">
    <property type="entry name" value="DUF1731"/>
    <property type="match status" value="1"/>
</dbReference>
<dbReference type="InterPro" id="IPR001509">
    <property type="entry name" value="Epimerase_deHydtase"/>
</dbReference>
<evidence type="ECO:0000313" key="5">
    <source>
        <dbReference type="Proteomes" id="UP000247551"/>
    </source>
</evidence>